<dbReference type="EMBL" id="AY576796">
    <property type="protein sequence ID" value="AAT36785.1"/>
    <property type="molecule type" value="Genomic_DNA"/>
</dbReference>
<organism evidence="1 2">
    <name type="scientific">Actinoplanes phage phiAsp2</name>
    <dbReference type="NCBI Taxonomy" id="279303"/>
    <lineage>
        <taxon>Viruses</taxon>
        <taxon>Duplodnaviria</taxon>
        <taxon>Heunggongvirae</taxon>
        <taxon>Uroviricota</taxon>
        <taxon>Caudoviricetes</taxon>
        <taxon>Aspduovirus</taxon>
        <taxon>Aspduovirus Asp2</taxon>
    </lineage>
</organism>
<evidence type="ECO:0000313" key="1">
    <source>
        <dbReference type="EMBL" id="AAT36785.1"/>
    </source>
</evidence>
<dbReference type="GeneID" id="2846180"/>
<protein>
    <submittedName>
        <fullName evidence="1">Pas37</fullName>
    </submittedName>
</protein>
<gene>
    <name evidence="1" type="primary">pas37</name>
</gene>
<dbReference type="KEGG" id="vg:2846180"/>
<keyword evidence="2" id="KW-1185">Reference proteome</keyword>
<name>Q6J7Z4_9CAUD</name>
<dbReference type="Proteomes" id="UP000001245">
    <property type="component" value="Segment"/>
</dbReference>
<evidence type="ECO:0000313" key="2">
    <source>
        <dbReference type="Proteomes" id="UP000001245"/>
    </source>
</evidence>
<sequence length="157" mass="16684">MNVTTATITGVSLVVAERNDLGLVCQTLVTEGRPASLDSADEALAFASLGRTSAWDLDDNGGVAATVAPVENRFNGTVAARLWEAVGTTHEPFETVLASTIQNGDIITDSEMSELYVVAGSSWESGSMKVHMVAGRKTWADRYTSEFSGVVTLARKR</sequence>
<dbReference type="RefSeq" id="YP_024823.1">
    <property type="nucleotide sequence ID" value="NC_005885.1"/>
</dbReference>
<reference evidence="1 2" key="1">
    <citation type="journal article" date="2004" name="Virus Genes">
        <title>The genome of phiAsp2, an actinoplanes infecting phage.</title>
        <authorList>
            <person name="Jarling M."/>
            <person name="Bartkowiak K."/>
            <person name="Pape H."/>
            <person name="Meinhardt F."/>
        </authorList>
    </citation>
    <scope>NUCLEOTIDE SEQUENCE</scope>
</reference>
<accession>Q6J7Z4</accession>
<proteinExistence type="predicted"/>